<dbReference type="EMBL" id="OQ362005">
    <property type="protein sequence ID" value="WCX68661.1"/>
    <property type="molecule type" value="Genomic_DNA"/>
</dbReference>
<reference evidence="4" key="1">
    <citation type="submission" date="2023-01" db="EMBL/GenBank/DDBJ databases">
        <authorList>
            <person name="Bringhurst R.M."/>
            <person name="Homer T.E."/>
        </authorList>
    </citation>
    <scope>NUCLEOTIDE SEQUENCE</scope>
</reference>
<evidence type="ECO:0000256" key="2">
    <source>
        <dbReference type="ARBA" id="ARBA00022732"/>
    </source>
</evidence>
<evidence type="ECO:0000313" key="5">
    <source>
        <dbReference type="Proteomes" id="UP001217333"/>
    </source>
</evidence>
<keyword evidence="2" id="KW-0946">Virion</keyword>
<keyword evidence="2" id="KW-1227">Viral tail protein</keyword>
<accession>A0AAF0BYV4</accession>
<proteinExistence type="predicted"/>
<dbReference type="GO" id="GO:0098015">
    <property type="term" value="C:virus tail"/>
    <property type="evidence" value="ECO:0007669"/>
    <property type="project" value="UniProtKB-KW"/>
</dbReference>
<feature type="domain" description="Peptidase S74" evidence="3">
    <location>
        <begin position="62"/>
        <end position="130"/>
    </location>
</feature>
<evidence type="ECO:0000259" key="3">
    <source>
        <dbReference type="PROSITE" id="PS51688"/>
    </source>
</evidence>
<sequence>MPARDSAVNVWKSVMWGQDWQGGMDCVLWSAGGGQTNLRVLGAEFRFMSDGSAAAGNWVSTSDIRMKANLQKIETAREKVKSLVGYTYHKRSSLKEDKYSTYNIEAGIIAQDVQSVLPEAVYKIEPQKRR</sequence>
<dbReference type="Proteomes" id="UP001217333">
    <property type="component" value="Segment"/>
</dbReference>
<dbReference type="RefSeq" id="YP_012772408.1">
    <property type="nucleotide sequence ID" value="NC_111398.1"/>
</dbReference>
<organism evidence="4 5">
    <name type="scientific">Salmonella phage GSW6</name>
    <dbReference type="NCBI Taxonomy" id="3025422"/>
    <lineage>
        <taxon>Viruses</taxon>
        <taxon>Duplodnaviria</taxon>
        <taxon>Heunggongvirae</taxon>
        <taxon>Uroviricota</taxon>
        <taxon>Caudoviricetes</taxon>
        <taxon>Demerecviridae</taxon>
        <taxon>Markadamsvirinae</taxon>
        <taxon>Epseptimavirus</taxon>
        <taxon>Epseptimavirus GSW6</taxon>
    </lineage>
</organism>
<protein>
    <submittedName>
        <fullName evidence="4">Tail fiber protein</fullName>
    </submittedName>
</protein>
<keyword evidence="5" id="KW-1185">Reference proteome</keyword>
<dbReference type="InterPro" id="IPR030392">
    <property type="entry name" value="S74_ICA"/>
</dbReference>
<evidence type="ECO:0000256" key="1">
    <source>
        <dbReference type="ARBA" id="ARBA00004328"/>
    </source>
</evidence>
<evidence type="ECO:0000313" key="4">
    <source>
        <dbReference type="EMBL" id="WCX68661.1"/>
    </source>
</evidence>
<dbReference type="PROSITE" id="PS51688">
    <property type="entry name" value="ICA"/>
    <property type="match status" value="1"/>
</dbReference>
<dbReference type="Pfam" id="PF13884">
    <property type="entry name" value="Peptidase_S74"/>
    <property type="match status" value="1"/>
</dbReference>
<name>A0AAF0BYV4_9CAUD</name>
<comment type="subcellular location">
    <subcellularLocation>
        <location evidence="1">Virion</location>
    </subcellularLocation>
</comment>